<dbReference type="eggNOG" id="COG3876">
    <property type="taxonomic scope" value="Bacteria"/>
</dbReference>
<proteinExistence type="predicted"/>
<organism evidence="4 5">
    <name type="scientific">Caldithrix abyssi DSM 13497</name>
    <dbReference type="NCBI Taxonomy" id="880073"/>
    <lineage>
        <taxon>Bacteria</taxon>
        <taxon>Pseudomonadati</taxon>
        <taxon>Calditrichota</taxon>
        <taxon>Calditrichia</taxon>
        <taxon>Calditrichales</taxon>
        <taxon>Calditrichaceae</taxon>
        <taxon>Caldithrix</taxon>
    </lineage>
</organism>
<reference evidence="3 6" key="2">
    <citation type="submission" date="2016-11" db="EMBL/GenBank/DDBJ databases">
        <title>Genomic analysis of Caldithrix abyssi and proposal of a novel bacterial phylum Caldithrichaeota.</title>
        <authorList>
            <person name="Kublanov I."/>
            <person name="Sigalova O."/>
            <person name="Gavrilov S."/>
            <person name="Lebedinsky A."/>
            <person name="Ivanova N."/>
            <person name="Daum C."/>
            <person name="Reddy T."/>
            <person name="Klenk H.P."/>
            <person name="Goker M."/>
            <person name="Reva O."/>
            <person name="Miroshnichenko M."/>
            <person name="Kyprides N."/>
            <person name="Woyke T."/>
            <person name="Gelfand M."/>
        </authorList>
    </citation>
    <scope>NUCLEOTIDE SEQUENCE [LARGE SCALE GENOMIC DNA]</scope>
    <source>
        <strain evidence="3 6">LF13</strain>
    </source>
</reference>
<dbReference type="Gene3D" id="3.40.50.12170">
    <property type="entry name" value="Uncharacterised protein PF07075, DUF1343"/>
    <property type="match status" value="1"/>
</dbReference>
<name>H1XSG2_CALAY</name>
<evidence type="ECO:0000313" key="3">
    <source>
        <dbReference type="EMBL" id="APF17242.1"/>
    </source>
</evidence>
<evidence type="ECO:0000313" key="5">
    <source>
        <dbReference type="Proteomes" id="UP000004671"/>
    </source>
</evidence>
<dbReference type="PIRSF" id="PIRSF016719">
    <property type="entry name" value="UCP016719"/>
    <property type="match status" value="1"/>
</dbReference>
<dbReference type="Proteomes" id="UP000004671">
    <property type="component" value="Chromosome"/>
</dbReference>
<feature type="domain" description="Peptidoglycan beta-N-acetylmuramidase NamZ C-terminal" evidence="2">
    <location>
        <begin position="241"/>
        <end position="401"/>
    </location>
</feature>
<dbReference type="Gene3D" id="3.90.1150.140">
    <property type="match status" value="1"/>
</dbReference>
<reference evidence="4 5" key="1">
    <citation type="submission" date="2011-09" db="EMBL/GenBank/DDBJ databases">
        <title>The permanent draft genome of Caldithrix abyssi DSM 13497.</title>
        <authorList>
            <consortium name="US DOE Joint Genome Institute (JGI-PGF)"/>
            <person name="Lucas S."/>
            <person name="Han J."/>
            <person name="Lapidus A."/>
            <person name="Bruce D."/>
            <person name="Goodwin L."/>
            <person name="Pitluck S."/>
            <person name="Peters L."/>
            <person name="Kyrpides N."/>
            <person name="Mavromatis K."/>
            <person name="Ivanova N."/>
            <person name="Mikhailova N."/>
            <person name="Chertkov O."/>
            <person name="Detter J.C."/>
            <person name="Tapia R."/>
            <person name="Han C."/>
            <person name="Land M."/>
            <person name="Hauser L."/>
            <person name="Markowitz V."/>
            <person name="Cheng J.-F."/>
            <person name="Hugenholtz P."/>
            <person name="Woyke T."/>
            <person name="Wu D."/>
            <person name="Spring S."/>
            <person name="Brambilla E."/>
            <person name="Klenk H.-P."/>
            <person name="Eisen J.A."/>
        </authorList>
    </citation>
    <scope>NUCLEOTIDE SEQUENCE [LARGE SCALE GENOMIC DNA]</scope>
    <source>
        <strain evidence="4 5">DSM 13497</strain>
    </source>
</reference>
<evidence type="ECO:0000313" key="4">
    <source>
        <dbReference type="EMBL" id="EHO41374.1"/>
    </source>
</evidence>
<evidence type="ECO:0000259" key="1">
    <source>
        <dbReference type="Pfam" id="PF07075"/>
    </source>
</evidence>
<dbReference type="AlphaFoldDB" id="H1XSG2"/>
<dbReference type="GO" id="GO:0033922">
    <property type="term" value="F:peptidoglycan beta-N-acetylmuramidase activity"/>
    <property type="evidence" value="ECO:0007669"/>
    <property type="project" value="InterPro"/>
</dbReference>
<dbReference type="PANTHER" id="PTHR42915:SF1">
    <property type="entry name" value="PEPTIDOGLYCAN BETA-N-ACETYLMURAMIDASE NAMZ"/>
    <property type="match status" value="1"/>
</dbReference>
<dbReference type="KEGG" id="caby:Cabys_491"/>
<dbReference type="PANTHER" id="PTHR42915">
    <property type="entry name" value="HYPOTHETICAL 460 KDA PROTEIN IN FEUA-SIGW INTERGENIC REGION [PRECURSOR]"/>
    <property type="match status" value="1"/>
</dbReference>
<dbReference type="InterPro" id="IPR008302">
    <property type="entry name" value="NamZ"/>
</dbReference>
<dbReference type="Pfam" id="PF20732">
    <property type="entry name" value="NamZ_C"/>
    <property type="match status" value="1"/>
</dbReference>
<dbReference type="InterPro" id="IPR048503">
    <property type="entry name" value="NamZ_C"/>
</dbReference>
<dbReference type="PaxDb" id="880073-Calab_1758"/>
<accession>H1XSG2</accession>
<dbReference type="EMBL" id="CP018099">
    <property type="protein sequence ID" value="APF17242.1"/>
    <property type="molecule type" value="Genomic_DNA"/>
</dbReference>
<evidence type="ECO:0000313" key="6">
    <source>
        <dbReference type="Proteomes" id="UP000183868"/>
    </source>
</evidence>
<protein>
    <submittedName>
        <fullName evidence="4">Uncharacterized conserved protein UCP016719</fullName>
    </submittedName>
    <submittedName>
        <fullName evidence="3">Uncharacterized conserved protein YbbC, DUF1343 family</fullName>
    </submittedName>
</protein>
<dbReference type="Pfam" id="PF07075">
    <property type="entry name" value="NamZ_N"/>
    <property type="match status" value="1"/>
</dbReference>
<dbReference type="HOGENOM" id="CLU_033227_1_0_0"/>
<dbReference type="EMBL" id="CM001402">
    <property type="protein sequence ID" value="EHO41374.1"/>
    <property type="molecule type" value="Genomic_DNA"/>
</dbReference>
<dbReference type="InParanoid" id="H1XSG2"/>
<evidence type="ECO:0000259" key="2">
    <source>
        <dbReference type="Pfam" id="PF20732"/>
    </source>
</evidence>
<dbReference type="Proteomes" id="UP000183868">
    <property type="component" value="Chromosome"/>
</dbReference>
<gene>
    <name evidence="3" type="ORF">Cabys_491</name>
    <name evidence="4" type="ORF">Calab_1758</name>
</gene>
<keyword evidence="5" id="KW-1185">Reference proteome</keyword>
<feature type="domain" description="Peptidoglycan beta-N-acetylmuramidase NamZ N-terminal" evidence="1">
    <location>
        <begin position="32"/>
        <end position="237"/>
    </location>
</feature>
<sequence length="402" mass="46579">MFLNKEKGKQMVQTGLDVLIAEDFALLKNKKVGLLCNQASIASDFRHAIERFKEAHQKGRFELKALFGPQHGLFGHTQDNMIEWEGYVDHYSGATVYSLYGEHRKPTPQMLENIDVLAVDLQDVGARYYTFIWTMALCMEACAENNVQMVVLDRPNPIGGRQVEGPWLNMDFKSFVGWHPLPVRHGLTIGEVAIYLKERFYPAVQLKVVQLKNWRRSMYFDETGLPWGMPSPNMPTVDTAVVYPGMCLLEATNISEGRGTTRPFEIFGAPWMDHWQFSARMNELGLPGVHFRPLEFQPTFNKYQGEVCRGCFIHVYDRSQFKPFLTTIALLRETIQLYGSFFQWKNPPYEYEYHKMPFDILVGNDWLRPMLEQGAPLSEMEVKWQNERAPHSSEIEEARLYE</sequence>
<dbReference type="InterPro" id="IPR048502">
    <property type="entry name" value="NamZ_N"/>
</dbReference>
<dbReference type="STRING" id="880073.Cabys_491"/>